<comment type="caution">
    <text evidence="2">The sequence shown here is derived from an EMBL/GenBank/DDBJ whole genome shotgun (WGS) entry which is preliminary data.</text>
</comment>
<dbReference type="Proteomes" id="UP000033434">
    <property type="component" value="Unassembled WGS sequence"/>
</dbReference>
<dbReference type="RefSeq" id="WP_046356107.1">
    <property type="nucleotide sequence ID" value="NZ_AUXW01000144.1"/>
</dbReference>
<name>A0A0F6ABU0_9GAMM</name>
<feature type="chain" id="PRO_5002499444" evidence="1">
    <location>
        <begin position="21"/>
        <end position="312"/>
    </location>
</feature>
<dbReference type="AlphaFoldDB" id="A0A0F6ABU0"/>
<evidence type="ECO:0000313" key="3">
    <source>
        <dbReference type="Proteomes" id="UP000033434"/>
    </source>
</evidence>
<protein>
    <submittedName>
        <fullName evidence="2">Uncharacterized protein</fullName>
    </submittedName>
</protein>
<proteinExistence type="predicted"/>
<feature type="signal peptide" evidence="1">
    <location>
        <begin position="1"/>
        <end position="20"/>
    </location>
</feature>
<accession>A0A0F6ABU0</accession>
<keyword evidence="1" id="KW-0732">Signal</keyword>
<dbReference type="Gene3D" id="2.60.120.200">
    <property type="match status" value="1"/>
</dbReference>
<dbReference type="EMBL" id="AUXW01000144">
    <property type="protein sequence ID" value="KKE83618.1"/>
    <property type="molecule type" value="Genomic_DNA"/>
</dbReference>
<organism evidence="2 3">
    <name type="scientific">Pseudoalteromonas luteoviolacea S4054</name>
    <dbReference type="NCBI Taxonomy" id="1129367"/>
    <lineage>
        <taxon>Bacteria</taxon>
        <taxon>Pseudomonadati</taxon>
        <taxon>Pseudomonadota</taxon>
        <taxon>Gammaproteobacteria</taxon>
        <taxon>Alteromonadales</taxon>
        <taxon>Pseudoalteromonadaceae</taxon>
        <taxon>Pseudoalteromonas</taxon>
    </lineage>
</organism>
<dbReference type="PATRIC" id="fig|1129367.4.peg.2470"/>
<evidence type="ECO:0000256" key="1">
    <source>
        <dbReference type="SAM" id="SignalP"/>
    </source>
</evidence>
<reference evidence="2 3" key="1">
    <citation type="journal article" date="2015" name="BMC Genomics">
        <title>Genome mining reveals unlocked bioactive potential of marine Gram-negative bacteria.</title>
        <authorList>
            <person name="Machado H."/>
            <person name="Sonnenschein E.C."/>
            <person name="Melchiorsen J."/>
            <person name="Gram L."/>
        </authorList>
    </citation>
    <scope>NUCLEOTIDE SEQUENCE [LARGE SCALE GENOMIC DNA]</scope>
    <source>
        <strain evidence="2 3">S4054</strain>
    </source>
</reference>
<evidence type="ECO:0000313" key="2">
    <source>
        <dbReference type="EMBL" id="KKE83618.1"/>
    </source>
</evidence>
<gene>
    <name evidence="2" type="ORF">N479_13235</name>
</gene>
<sequence>MKKMIMMAATASTITLSSYASETPFKNGGFDLPFDKVRSPIEQDSPWKVQDYETGYNPNTIYNYGGLVTREYDAASNNWYAKIYSHHAEESKCLNYGINCHRAELYYSPEQYDTHPDYLDIDGQRTQITFRFKVDKIWNKGCRVKAPNSRSICYSTLMQYGPPSNAAFPVAPMMSFVIARYPKANEQPAISLQHKVHCAKPSNKTHYSGICNDKGNSIASWSADTIIPIEVGRWYVAYSHVLWSENNGEFSAAIKPEGGTWTHFSKNGQLFHQLPTRAANGRHSFKAGIYGHGIDTSDQELVMSFDDFKFIN</sequence>